<dbReference type="Proteomes" id="UP000515472">
    <property type="component" value="Chromosome"/>
</dbReference>
<evidence type="ECO:0000313" key="1">
    <source>
        <dbReference type="EMBL" id="BCO11422.1"/>
    </source>
</evidence>
<accession>A0A7R7FTJ3</accession>
<dbReference type="InterPro" id="IPR002591">
    <property type="entry name" value="Phosphodiest/P_Trfase"/>
</dbReference>
<evidence type="ECO:0000313" key="2">
    <source>
        <dbReference type="Proteomes" id="UP000515472"/>
    </source>
</evidence>
<proteinExistence type="predicted"/>
<organism evidence="1 2">
    <name type="scientific">Citrifermentans bremense</name>
    <dbReference type="NCBI Taxonomy" id="60035"/>
    <lineage>
        <taxon>Bacteria</taxon>
        <taxon>Pseudomonadati</taxon>
        <taxon>Thermodesulfobacteriota</taxon>
        <taxon>Desulfuromonadia</taxon>
        <taxon>Geobacterales</taxon>
        <taxon>Geobacteraceae</taxon>
        <taxon>Citrifermentans</taxon>
    </lineage>
</organism>
<dbReference type="EMBL" id="AP023213">
    <property type="protein sequence ID" value="BCO11422.1"/>
    <property type="molecule type" value="Genomic_DNA"/>
</dbReference>
<dbReference type="Pfam" id="PF01663">
    <property type="entry name" value="Phosphodiest"/>
    <property type="match status" value="1"/>
</dbReference>
<protein>
    <submittedName>
        <fullName evidence="1">Phosphodiesterase/nucleotide pyrophosphatase</fullName>
    </submittedName>
</protein>
<dbReference type="RefSeq" id="WP_404813840.1">
    <property type="nucleotide sequence ID" value="NZ_AP023213.1"/>
</dbReference>
<gene>
    <name evidence="1" type="ORF">GEOBRER4_n2454</name>
</gene>
<name>A0A7R7FTJ3_9BACT</name>
<keyword evidence="2" id="KW-1185">Reference proteome</keyword>
<dbReference type="AlphaFoldDB" id="A0A7R7FTJ3"/>
<reference evidence="1 2" key="1">
    <citation type="submission" date="2020-06" db="EMBL/GenBank/DDBJ databases">
        <title>Interaction of electrochemicaly active bacteria, Geobacter bremensis R4 on different carbon anode.</title>
        <authorList>
            <person name="Meng L."/>
            <person name="Yoshida N."/>
        </authorList>
    </citation>
    <scope>NUCLEOTIDE SEQUENCE [LARGE SCALE GENOMIC DNA]</scope>
    <source>
        <strain evidence="1 2">R4</strain>
    </source>
</reference>
<sequence length="70" mass="7687">MQRTVVLNLVGLTRALIGDSTPRLRELSAASADITSITPAVTCSMQSTYLTGKRSHCFRSFLFPPRQFAV</sequence>